<gene>
    <name evidence="10" type="ORF">P8X34_02065</name>
    <name evidence="9" type="ORF">TQ32_08720</name>
</gene>
<dbReference type="InterPro" id="IPR050664">
    <property type="entry name" value="Octanoyltrans_LipM/LipL"/>
</dbReference>
<dbReference type="EC" id="6.3.1.20" evidence="3"/>
<dbReference type="KEGG" id="pyc:TQ32_08720"/>
<comment type="catalytic activity">
    <reaction evidence="7">
        <text>L-lysyl-[lipoyl-carrier protein] + (R)-lipoate + ATP = N(6)-[(R)-lipoyl]-L-lysyl-[lipoyl-carrier protein] + AMP + diphosphate + H(+)</text>
        <dbReference type="Rhea" id="RHEA:49288"/>
        <dbReference type="Rhea" id="RHEA-COMP:10500"/>
        <dbReference type="Rhea" id="RHEA-COMP:10502"/>
        <dbReference type="ChEBI" id="CHEBI:15378"/>
        <dbReference type="ChEBI" id="CHEBI:29969"/>
        <dbReference type="ChEBI" id="CHEBI:30616"/>
        <dbReference type="ChEBI" id="CHEBI:33019"/>
        <dbReference type="ChEBI" id="CHEBI:83088"/>
        <dbReference type="ChEBI" id="CHEBI:83099"/>
        <dbReference type="ChEBI" id="CHEBI:456215"/>
        <dbReference type="EC" id="6.3.1.20"/>
    </reaction>
</comment>
<comment type="pathway">
    <text evidence="1">Protein modification; protein lipoylation via exogenous pathway; protein N(6)-(lipoyl)lysine from lipoate: step 2/2.</text>
</comment>
<dbReference type="GO" id="GO:0016979">
    <property type="term" value="F:lipoate-protein ligase activity"/>
    <property type="evidence" value="ECO:0007669"/>
    <property type="project" value="UniProtKB-EC"/>
</dbReference>
<keyword evidence="12" id="KW-1185">Reference proteome</keyword>
<dbReference type="PANTHER" id="PTHR43679:SF2">
    <property type="entry name" value="OCTANOYL-[GCVH]:PROTEIN N-OCTANOYLTRANSFERASE"/>
    <property type="match status" value="1"/>
</dbReference>
<evidence type="ECO:0000256" key="1">
    <source>
        <dbReference type="ARBA" id="ARBA00005085"/>
    </source>
</evidence>
<evidence type="ECO:0000259" key="8">
    <source>
        <dbReference type="Pfam" id="PF10437"/>
    </source>
</evidence>
<dbReference type="EMBL" id="JARRIG010000001">
    <property type="protein sequence ID" value="MFA4803540.1"/>
    <property type="molecule type" value="Genomic_DNA"/>
</dbReference>
<keyword evidence="5" id="KW-0547">Nucleotide-binding</keyword>
<evidence type="ECO:0000256" key="7">
    <source>
        <dbReference type="ARBA" id="ARBA00048037"/>
    </source>
</evidence>
<evidence type="ECO:0000256" key="2">
    <source>
        <dbReference type="ARBA" id="ARBA00005124"/>
    </source>
</evidence>
<evidence type="ECO:0000256" key="6">
    <source>
        <dbReference type="ARBA" id="ARBA00022840"/>
    </source>
</evidence>
<dbReference type="OrthoDB" id="146287at2157"/>
<dbReference type="UniPathway" id="UPA00537">
    <property type="reaction ID" value="UER00594"/>
</dbReference>
<reference evidence="11" key="1">
    <citation type="submission" date="2015-02" db="EMBL/GenBank/DDBJ databases">
        <title>Pyrococcus kukulkanii sp. nov., a novel hyperthermophilic archaeon isolated from a deep-sea hydrothermal vent at the Guaymas Basin.</title>
        <authorList>
            <person name="Oger P.M."/>
            <person name="Callac N."/>
            <person name="Jebbar M."/>
            <person name="Godfroy A."/>
        </authorList>
    </citation>
    <scope>NUCLEOTIDE SEQUENCE [LARGE SCALE GENOMIC DNA]</scope>
    <source>
        <strain evidence="11">NCB100</strain>
    </source>
</reference>
<dbReference type="PANTHER" id="PTHR43679">
    <property type="entry name" value="OCTANOYLTRANSFERASE LIPM-RELATED"/>
    <property type="match status" value="1"/>
</dbReference>
<accession>A0A127BB28</accession>
<reference evidence="10 12" key="3">
    <citation type="submission" date="2023-03" db="EMBL/GenBank/DDBJ databases">
        <title>Speciation in Pyrococcus: adaptation to high temperature as a mechanism.</title>
        <authorList>
            <person name="Gu J."/>
        </authorList>
    </citation>
    <scope>NUCLEOTIDE SEQUENCE [LARGE SCALE GENOMIC DNA]</scope>
    <source>
        <strain evidence="10 12">LMOA34</strain>
    </source>
</reference>
<dbReference type="GeneID" id="28491916"/>
<dbReference type="Gene3D" id="3.30.390.50">
    <property type="entry name" value="CO dehydrogenase flavoprotein, C-terminal domain"/>
    <property type="match status" value="1"/>
</dbReference>
<sequence>MKLVGEHKAKKGLIRMEIEEERGIVKNIVISGDFFIYPEDIVEELEKHLVGKKLEKLEAAIEDFFSVRHDVEMPYLNVEDFKIALRKALEEYRWEGS</sequence>
<dbReference type="Pfam" id="PF10437">
    <property type="entry name" value="Lip_prot_lig_C"/>
    <property type="match status" value="1"/>
</dbReference>
<dbReference type="AlphaFoldDB" id="A0A127BB28"/>
<organism evidence="9 11">
    <name type="scientific">Pyrococcus kukulkanii</name>
    <dbReference type="NCBI Taxonomy" id="1609559"/>
    <lineage>
        <taxon>Archaea</taxon>
        <taxon>Methanobacteriati</taxon>
        <taxon>Methanobacteriota</taxon>
        <taxon>Thermococci</taxon>
        <taxon>Thermococcales</taxon>
        <taxon>Thermococcaceae</taxon>
        <taxon>Pyrococcus</taxon>
    </lineage>
</organism>
<dbReference type="Proteomes" id="UP000070587">
    <property type="component" value="Chromosome"/>
</dbReference>
<dbReference type="PATRIC" id="fig|1609559.3.peg.1816"/>
<protein>
    <recommendedName>
        <fullName evidence="3">lipoate--protein ligase</fullName>
        <ecNumber evidence="3">6.3.1.20</ecNumber>
    </recommendedName>
</protein>
<evidence type="ECO:0000313" key="12">
    <source>
        <dbReference type="Proteomes" id="UP001571980"/>
    </source>
</evidence>
<dbReference type="InterPro" id="IPR019491">
    <property type="entry name" value="Lipoate_protein_ligase_C"/>
</dbReference>
<evidence type="ECO:0000313" key="10">
    <source>
        <dbReference type="EMBL" id="MFA4803540.1"/>
    </source>
</evidence>
<proteinExistence type="predicted"/>
<dbReference type="Proteomes" id="UP001571980">
    <property type="component" value="Unassembled WGS sequence"/>
</dbReference>
<keyword evidence="4 9" id="KW-0436">Ligase</keyword>
<evidence type="ECO:0000313" key="11">
    <source>
        <dbReference type="Proteomes" id="UP000070587"/>
    </source>
</evidence>
<dbReference type="GO" id="GO:0009249">
    <property type="term" value="P:protein lipoylation"/>
    <property type="evidence" value="ECO:0007669"/>
    <property type="project" value="UniProtKB-ARBA"/>
</dbReference>
<name>A0A127BB28_9EURY</name>
<evidence type="ECO:0000256" key="3">
    <source>
        <dbReference type="ARBA" id="ARBA00012367"/>
    </source>
</evidence>
<evidence type="ECO:0000256" key="5">
    <source>
        <dbReference type="ARBA" id="ARBA00022741"/>
    </source>
</evidence>
<dbReference type="EMBL" id="CP010835">
    <property type="protein sequence ID" value="AMM54551.1"/>
    <property type="molecule type" value="Genomic_DNA"/>
</dbReference>
<evidence type="ECO:0000256" key="4">
    <source>
        <dbReference type="ARBA" id="ARBA00022598"/>
    </source>
</evidence>
<comment type="pathway">
    <text evidence="2">Protein modification; protein lipoylation via exogenous pathway; protein N(6)-(lipoyl)lysine from lipoate: step 1/2.</text>
</comment>
<feature type="domain" description="Lipoate protein ligase C-terminal" evidence="8">
    <location>
        <begin position="6"/>
        <end position="63"/>
    </location>
</feature>
<evidence type="ECO:0000313" key="9">
    <source>
        <dbReference type="EMBL" id="AMM54551.1"/>
    </source>
</evidence>
<reference evidence="9 11" key="2">
    <citation type="journal article" date="2016" name="Int. J. Syst. Evol. Microbiol.">
        <title>Pyrococcus kukulkanii sp. nov., a hyperthermophilic, piezophilic archaeon isolated from a deep-sea hydrothermal vent.</title>
        <authorList>
            <person name="Callac N."/>
            <person name="Oger P."/>
            <person name="Lesongeur F."/>
            <person name="Rattray J.E."/>
            <person name="Vannier P."/>
            <person name="Michoud G."/>
            <person name="Beauverger M."/>
            <person name="Gayet N."/>
            <person name="Rouxel O."/>
            <person name="Jebbar M."/>
            <person name="Godfroy A."/>
        </authorList>
    </citation>
    <scope>NUCLEOTIDE SEQUENCE [LARGE SCALE GENOMIC DNA]</scope>
    <source>
        <strain evidence="9 11">NCB100</strain>
    </source>
</reference>
<keyword evidence="6" id="KW-0067">ATP-binding</keyword>
<dbReference type="SUPFAM" id="SSF82649">
    <property type="entry name" value="SufE/NifU"/>
    <property type="match status" value="1"/>
</dbReference>
<dbReference type="RefSeq" id="WP_068323562.1">
    <property type="nucleotide sequence ID" value="NZ_CP010835.1"/>
</dbReference>
<dbReference type="STRING" id="1609559.TQ32_08720"/>
<dbReference type="GO" id="GO:0005524">
    <property type="term" value="F:ATP binding"/>
    <property type="evidence" value="ECO:0007669"/>
    <property type="project" value="UniProtKB-KW"/>
</dbReference>